<dbReference type="GO" id="GO:0004497">
    <property type="term" value="F:monooxygenase activity"/>
    <property type="evidence" value="ECO:0007669"/>
    <property type="project" value="InterPro"/>
</dbReference>
<dbReference type="GO" id="GO:0016705">
    <property type="term" value="F:oxidoreductase activity, acting on paired donors, with incorporation or reduction of molecular oxygen"/>
    <property type="evidence" value="ECO:0007669"/>
    <property type="project" value="InterPro"/>
</dbReference>
<sequence length="244" mass="27775">MKMSPSEEQSEFSLKPIPGDYGLPFFGAIRDRLDYFYNQGKDEFFTARIQKYESTVFKTNMPPGPFIARNPKVIAVLDAISFPVLFDTSKVEKYNVLDGTFFPSVSFTGGHRACAYLDPYEPKHTSLKSFFMSTLASKRDDFIPLFRTCLSALFIDIEDEMVSQKKAGFNKPSDAMSFQLCVSSIWKLKTRPIRSLDRKEPAIVDKWLALQLAPLATLELPGFLKYFEDIFPAYISIAVFLCKV</sequence>
<dbReference type="AlphaFoldDB" id="A0AAD6JQW4"/>
<evidence type="ECO:0000256" key="2">
    <source>
        <dbReference type="ARBA" id="ARBA00022723"/>
    </source>
</evidence>
<evidence type="ECO:0008006" key="6">
    <source>
        <dbReference type="Google" id="ProtNLM"/>
    </source>
</evidence>
<evidence type="ECO:0000313" key="5">
    <source>
        <dbReference type="Proteomes" id="UP001162972"/>
    </source>
</evidence>
<keyword evidence="2" id="KW-0479">Metal-binding</keyword>
<dbReference type="PANTHER" id="PTHR24286">
    <property type="entry name" value="CYTOCHROME P450 26"/>
    <property type="match status" value="1"/>
</dbReference>
<evidence type="ECO:0000313" key="4">
    <source>
        <dbReference type="EMBL" id="KAJ6409681.1"/>
    </source>
</evidence>
<comment type="similarity">
    <text evidence="1">Belongs to the cytochrome P450 family.</text>
</comment>
<protein>
    <recommendedName>
        <fullName evidence="6">Cytochrome P450</fullName>
    </recommendedName>
</protein>
<comment type="caution">
    <text evidence="4">The sequence shown here is derived from an EMBL/GenBank/DDBJ whole genome shotgun (WGS) entry which is preliminary data.</text>
</comment>
<dbReference type="InterPro" id="IPR036396">
    <property type="entry name" value="Cyt_P450_sf"/>
</dbReference>
<dbReference type="PANTHER" id="PTHR24286:SF302">
    <property type="entry name" value="ALLENE OXIDE SYNTHASE 2"/>
    <property type="match status" value="1"/>
</dbReference>
<dbReference type="Gene3D" id="1.10.630.10">
    <property type="entry name" value="Cytochrome P450"/>
    <property type="match status" value="1"/>
</dbReference>
<accession>A0AAD6JQW4</accession>
<evidence type="ECO:0000256" key="1">
    <source>
        <dbReference type="ARBA" id="ARBA00010617"/>
    </source>
</evidence>
<dbReference type="EMBL" id="JAPFFJ010000015">
    <property type="protein sequence ID" value="KAJ6409681.1"/>
    <property type="molecule type" value="Genomic_DNA"/>
</dbReference>
<dbReference type="GO" id="GO:0005506">
    <property type="term" value="F:iron ion binding"/>
    <property type="evidence" value="ECO:0007669"/>
    <property type="project" value="InterPro"/>
</dbReference>
<reference evidence="4 5" key="1">
    <citation type="journal article" date="2023" name="Int. J. Mol. Sci.">
        <title>De Novo Assembly and Annotation of 11 Diverse Shrub Willow (Salix) Genomes Reveals Novel Gene Organization in Sex-Linked Regions.</title>
        <authorList>
            <person name="Hyden B."/>
            <person name="Feng K."/>
            <person name="Yates T.B."/>
            <person name="Jawdy S."/>
            <person name="Cereghino C."/>
            <person name="Smart L.B."/>
            <person name="Muchero W."/>
        </authorList>
    </citation>
    <scope>NUCLEOTIDE SEQUENCE [LARGE SCALE GENOMIC DNA]</scope>
    <source>
        <tissue evidence="4">Shoot tip</tissue>
    </source>
</reference>
<dbReference type="GO" id="GO:0020037">
    <property type="term" value="F:heme binding"/>
    <property type="evidence" value="ECO:0007669"/>
    <property type="project" value="InterPro"/>
</dbReference>
<dbReference type="GO" id="GO:0016125">
    <property type="term" value="P:sterol metabolic process"/>
    <property type="evidence" value="ECO:0007669"/>
    <property type="project" value="TreeGrafter"/>
</dbReference>
<gene>
    <name evidence="4" type="ORF">OIU84_009225</name>
</gene>
<dbReference type="SUPFAM" id="SSF48264">
    <property type="entry name" value="Cytochrome P450"/>
    <property type="match status" value="1"/>
</dbReference>
<keyword evidence="3" id="KW-0408">Iron</keyword>
<dbReference type="Proteomes" id="UP001162972">
    <property type="component" value="Chromosome 9"/>
</dbReference>
<organism evidence="4 5">
    <name type="scientific">Salix udensis</name>
    <dbReference type="NCBI Taxonomy" id="889485"/>
    <lineage>
        <taxon>Eukaryota</taxon>
        <taxon>Viridiplantae</taxon>
        <taxon>Streptophyta</taxon>
        <taxon>Embryophyta</taxon>
        <taxon>Tracheophyta</taxon>
        <taxon>Spermatophyta</taxon>
        <taxon>Magnoliopsida</taxon>
        <taxon>eudicotyledons</taxon>
        <taxon>Gunneridae</taxon>
        <taxon>Pentapetalae</taxon>
        <taxon>rosids</taxon>
        <taxon>fabids</taxon>
        <taxon>Malpighiales</taxon>
        <taxon>Salicaceae</taxon>
        <taxon>Saliceae</taxon>
        <taxon>Salix</taxon>
    </lineage>
</organism>
<keyword evidence="5" id="KW-1185">Reference proteome</keyword>
<proteinExistence type="inferred from homology"/>
<evidence type="ECO:0000256" key="3">
    <source>
        <dbReference type="ARBA" id="ARBA00023004"/>
    </source>
</evidence>
<name>A0AAD6JQW4_9ROSI</name>